<keyword evidence="2" id="KW-0808">Transferase</keyword>
<dbReference type="GO" id="GO:0016740">
    <property type="term" value="F:transferase activity"/>
    <property type="evidence" value="ECO:0007669"/>
    <property type="project" value="UniProtKB-KW"/>
</dbReference>
<evidence type="ECO:0000259" key="6">
    <source>
        <dbReference type="Pfam" id="PF13649"/>
    </source>
</evidence>
<dbReference type="PANTHER" id="PTHR35897:SF1">
    <property type="entry name" value="METHYLTRANSFERASE AUSD"/>
    <property type="match status" value="1"/>
</dbReference>
<evidence type="ECO:0000313" key="7">
    <source>
        <dbReference type="EMBL" id="KAK3934708.1"/>
    </source>
</evidence>
<dbReference type="InterPro" id="IPR029063">
    <property type="entry name" value="SAM-dependent_MTases_sf"/>
</dbReference>
<evidence type="ECO:0000256" key="3">
    <source>
        <dbReference type="ARBA" id="ARBA00022691"/>
    </source>
</evidence>
<evidence type="ECO:0000256" key="2">
    <source>
        <dbReference type="ARBA" id="ARBA00022679"/>
    </source>
</evidence>
<dbReference type="SUPFAM" id="SSF53335">
    <property type="entry name" value="S-adenosyl-L-methionine-dependent methyltransferases"/>
    <property type="match status" value="1"/>
</dbReference>
<evidence type="ECO:0000256" key="4">
    <source>
        <dbReference type="ARBA" id="ARBA00038314"/>
    </source>
</evidence>
<keyword evidence="8" id="KW-1185">Reference proteome</keyword>
<comment type="pathway">
    <text evidence="1">Secondary metabolite biosynthesis.</text>
</comment>
<comment type="caution">
    <text evidence="7">The sequence shown here is derived from an EMBL/GenBank/DDBJ whole genome shotgun (WGS) entry which is preliminary data.</text>
</comment>
<organism evidence="7 8">
    <name type="scientific">Diplogelasinospora grovesii</name>
    <dbReference type="NCBI Taxonomy" id="303347"/>
    <lineage>
        <taxon>Eukaryota</taxon>
        <taxon>Fungi</taxon>
        <taxon>Dikarya</taxon>
        <taxon>Ascomycota</taxon>
        <taxon>Pezizomycotina</taxon>
        <taxon>Sordariomycetes</taxon>
        <taxon>Sordariomycetidae</taxon>
        <taxon>Sordariales</taxon>
        <taxon>Diplogelasinosporaceae</taxon>
        <taxon>Diplogelasinospora</taxon>
    </lineage>
</organism>
<dbReference type="AlphaFoldDB" id="A0AAN6MYB0"/>
<feature type="compositionally biased region" description="Basic and acidic residues" evidence="5">
    <location>
        <begin position="260"/>
        <end position="303"/>
    </location>
</feature>
<feature type="region of interest" description="Disordered" evidence="5">
    <location>
        <begin position="1"/>
        <end position="24"/>
    </location>
</feature>
<evidence type="ECO:0000256" key="5">
    <source>
        <dbReference type="SAM" id="MobiDB-lite"/>
    </source>
</evidence>
<name>A0AAN6MYB0_9PEZI</name>
<evidence type="ECO:0000313" key="8">
    <source>
        <dbReference type="Proteomes" id="UP001303473"/>
    </source>
</evidence>
<dbReference type="EMBL" id="MU853966">
    <property type="protein sequence ID" value="KAK3934708.1"/>
    <property type="molecule type" value="Genomic_DNA"/>
</dbReference>
<comment type="similarity">
    <text evidence="4">Belongs to the class I-like SAM-binding methyltransferase superfamily.</text>
</comment>
<dbReference type="Proteomes" id="UP001303473">
    <property type="component" value="Unassembled WGS sequence"/>
</dbReference>
<protein>
    <recommendedName>
        <fullName evidence="6">Methyltransferase domain-containing protein</fullName>
    </recommendedName>
</protein>
<reference evidence="8" key="1">
    <citation type="journal article" date="2023" name="Mol. Phylogenet. Evol.">
        <title>Genome-scale phylogeny and comparative genomics of the fungal order Sordariales.</title>
        <authorList>
            <person name="Hensen N."/>
            <person name="Bonometti L."/>
            <person name="Westerberg I."/>
            <person name="Brannstrom I.O."/>
            <person name="Guillou S."/>
            <person name="Cros-Aarteil S."/>
            <person name="Calhoun S."/>
            <person name="Haridas S."/>
            <person name="Kuo A."/>
            <person name="Mondo S."/>
            <person name="Pangilinan J."/>
            <person name="Riley R."/>
            <person name="LaButti K."/>
            <person name="Andreopoulos B."/>
            <person name="Lipzen A."/>
            <person name="Chen C."/>
            <person name="Yan M."/>
            <person name="Daum C."/>
            <person name="Ng V."/>
            <person name="Clum A."/>
            <person name="Steindorff A."/>
            <person name="Ohm R.A."/>
            <person name="Martin F."/>
            <person name="Silar P."/>
            <person name="Natvig D.O."/>
            <person name="Lalanne C."/>
            <person name="Gautier V."/>
            <person name="Ament-Velasquez S.L."/>
            <person name="Kruys A."/>
            <person name="Hutchinson M.I."/>
            <person name="Powell A.J."/>
            <person name="Barry K."/>
            <person name="Miller A.N."/>
            <person name="Grigoriev I.V."/>
            <person name="Debuchy R."/>
            <person name="Gladieux P."/>
            <person name="Hiltunen Thoren M."/>
            <person name="Johannesson H."/>
        </authorList>
    </citation>
    <scope>NUCLEOTIDE SEQUENCE [LARGE SCALE GENOMIC DNA]</scope>
    <source>
        <strain evidence="8">CBS 340.73</strain>
    </source>
</reference>
<dbReference type="InterPro" id="IPR051654">
    <property type="entry name" value="Meroterpenoid_MTases"/>
</dbReference>
<dbReference type="Gene3D" id="3.40.50.150">
    <property type="entry name" value="Vaccinia Virus protein VP39"/>
    <property type="match status" value="1"/>
</dbReference>
<gene>
    <name evidence="7" type="ORF">QBC46DRAFT_453995</name>
</gene>
<sequence>MADINAVAEQRSQDPHIYRADPPPAPKLRKAWQLLEQYSHVPASEIEGHVRDVRDRAWAVFPYNCIGRWRFLDLYITTLPQYPELLRRLTHENETLLDVGCCFGQALRQLSHDGAPQQSLVGSDLRKEFIDLGYELFRDRDTFKGRFVAGNMLDPDDASVKGLDGTVDMIHAASFFHLFGWDDQVKVGQRMVRFFKGEARAMIVGRQAGTHEAGGFAREEGKRYIHSQQSMRRLWDEIGNRTGTKWVVEAELNDSLNDIDDLHNDGREGEGEGKETGEDKEREGRGEGGGRAAERGEHEERKRGMTIRFCIRKVIG</sequence>
<evidence type="ECO:0000256" key="1">
    <source>
        <dbReference type="ARBA" id="ARBA00005179"/>
    </source>
</evidence>
<feature type="domain" description="Methyltransferase" evidence="6">
    <location>
        <begin position="97"/>
        <end position="196"/>
    </location>
</feature>
<dbReference type="InterPro" id="IPR041698">
    <property type="entry name" value="Methyltransf_25"/>
</dbReference>
<keyword evidence="3" id="KW-0949">S-adenosyl-L-methionine</keyword>
<proteinExistence type="inferred from homology"/>
<dbReference type="Pfam" id="PF13649">
    <property type="entry name" value="Methyltransf_25"/>
    <property type="match status" value="1"/>
</dbReference>
<accession>A0AAN6MYB0</accession>
<dbReference type="PANTHER" id="PTHR35897">
    <property type="entry name" value="METHYLTRANSFERASE AUSD"/>
    <property type="match status" value="1"/>
</dbReference>
<feature type="region of interest" description="Disordered" evidence="5">
    <location>
        <begin position="258"/>
        <end position="303"/>
    </location>
</feature>